<feature type="non-terminal residue" evidence="2">
    <location>
        <position position="196"/>
    </location>
</feature>
<gene>
    <name evidence="2" type="ORF">CY34DRAFT_19973</name>
</gene>
<feature type="region of interest" description="Disordered" evidence="1">
    <location>
        <begin position="124"/>
        <end position="196"/>
    </location>
</feature>
<feature type="compositionally biased region" description="Basic residues" evidence="1">
    <location>
        <begin position="164"/>
        <end position="173"/>
    </location>
</feature>
<dbReference type="HOGENOM" id="CLU_1393233_0_0_1"/>
<feature type="compositionally biased region" description="Acidic residues" evidence="1">
    <location>
        <begin position="145"/>
        <end position="157"/>
    </location>
</feature>
<reference evidence="2 3" key="1">
    <citation type="submission" date="2014-04" db="EMBL/GenBank/DDBJ databases">
        <authorList>
            <consortium name="DOE Joint Genome Institute"/>
            <person name="Kuo A."/>
            <person name="Ruytinx J."/>
            <person name="Rineau F."/>
            <person name="Colpaert J."/>
            <person name="Kohler A."/>
            <person name="Nagy L.G."/>
            <person name="Floudas D."/>
            <person name="Copeland A."/>
            <person name="Barry K.W."/>
            <person name="Cichocki N."/>
            <person name="Veneault-Fourrey C."/>
            <person name="LaButti K."/>
            <person name="Lindquist E.A."/>
            <person name="Lipzen A."/>
            <person name="Lundell T."/>
            <person name="Morin E."/>
            <person name="Murat C."/>
            <person name="Sun H."/>
            <person name="Tunlid A."/>
            <person name="Henrissat B."/>
            <person name="Grigoriev I.V."/>
            <person name="Hibbett D.S."/>
            <person name="Martin F."/>
            <person name="Nordberg H.P."/>
            <person name="Cantor M.N."/>
            <person name="Hua S.X."/>
        </authorList>
    </citation>
    <scope>NUCLEOTIDE SEQUENCE [LARGE SCALE GENOMIC DNA]</scope>
    <source>
        <strain evidence="2 3">UH-Slu-Lm8-n1</strain>
    </source>
</reference>
<dbReference type="InParanoid" id="A0A0D0AH63"/>
<evidence type="ECO:0000313" key="3">
    <source>
        <dbReference type="Proteomes" id="UP000054485"/>
    </source>
</evidence>
<reference evidence="3" key="2">
    <citation type="submission" date="2015-01" db="EMBL/GenBank/DDBJ databases">
        <title>Evolutionary Origins and Diversification of the Mycorrhizal Mutualists.</title>
        <authorList>
            <consortium name="DOE Joint Genome Institute"/>
            <consortium name="Mycorrhizal Genomics Consortium"/>
            <person name="Kohler A."/>
            <person name="Kuo A."/>
            <person name="Nagy L.G."/>
            <person name="Floudas D."/>
            <person name="Copeland A."/>
            <person name="Barry K.W."/>
            <person name="Cichocki N."/>
            <person name="Veneault-Fourrey C."/>
            <person name="LaButti K."/>
            <person name="Lindquist E.A."/>
            <person name="Lipzen A."/>
            <person name="Lundell T."/>
            <person name="Morin E."/>
            <person name="Murat C."/>
            <person name="Riley R."/>
            <person name="Ohm R."/>
            <person name="Sun H."/>
            <person name="Tunlid A."/>
            <person name="Henrissat B."/>
            <person name="Grigoriev I.V."/>
            <person name="Hibbett D.S."/>
            <person name="Martin F."/>
        </authorList>
    </citation>
    <scope>NUCLEOTIDE SEQUENCE [LARGE SCALE GENOMIC DNA]</scope>
    <source>
        <strain evidence="3">UH-Slu-Lm8-n1</strain>
    </source>
</reference>
<protein>
    <submittedName>
        <fullName evidence="2">Uncharacterized protein</fullName>
    </submittedName>
</protein>
<evidence type="ECO:0000313" key="2">
    <source>
        <dbReference type="EMBL" id="KIK31398.1"/>
    </source>
</evidence>
<dbReference type="EMBL" id="KN837046">
    <property type="protein sequence ID" value="KIK31398.1"/>
    <property type="molecule type" value="Genomic_DNA"/>
</dbReference>
<evidence type="ECO:0000256" key="1">
    <source>
        <dbReference type="SAM" id="MobiDB-lite"/>
    </source>
</evidence>
<name>A0A0D0AH63_9AGAM</name>
<dbReference type="OrthoDB" id="2680592at2759"/>
<accession>A0A0D0AH63</accession>
<sequence>MSLFGSTAPVNPAADRLQRDFMALRPELQALAKVAPDDKEELFTEKEDWCRRWHDLTGKMQSCRTDALVYNLVLALPADEIQAGNEAHDLFERYSGQISAVKKIAEQQKEADFIVAEAERKKAKGKQKAGSLTDDPMESGRDTAETDAEGEEEEDPPAEAQAPKKSKRLRRDKKSVPYVLVGGEVAPAKAKVGRMS</sequence>
<proteinExistence type="predicted"/>
<dbReference type="AlphaFoldDB" id="A0A0D0AH63"/>
<dbReference type="Proteomes" id="UP000054485">
    <property type="component" value="Unassembled WGS sequence"/>
</dbReference>
<keyword evidence="3" id="KW-1185">Reference proteome</keyword>
<organism evidence="2 3">
    <name type="scientific">Suillus luteus UH-Slu-Lm8-n1</name>
    <dbReference type="NCBI Taxonomy" id="930992"/>
    <lineage>
        <taxon>Eukaryota</taxon>
        <taxon>Fungi</taxon>
        <taxon>Dikarya</taxon>
        <taxon>Basidiomycota</taxon>
        <taxon>Agaricomycotina</taxon>
        <taxon>Agaricomycetes</taxon>
        <taxon>Agaricomycetidae</taxon>
        <taxon>Boletales</taxon>
        <taxon>Suillineae</taxon>
        <taxon>Suillaceae</taxon>
        <taxon>Suillus</taxon>
    </lineage>
</organism>